<protein>
    <recommendedName>
        <fullName evidence="3">Flavodoxin-like domain-containing protein</fullName>
    </recommendedName>
</protein>
<dbReference type="EMBL" id="JAPWTJ010000702">
    <property type="protein sequence ID" value="KAJ8976257.1"/>
    <property type="molecule type" value="Genomic_DNA"/>
</dbReference>
<proteinExistence type="predicted"/>
<sequence length="222" mass="24887">AIYLTIDEGTPKSLNENINFRIERIFEKWRHLGAIMEETEAKFGTQRTQPVPEVSESLFGIIDIILITVLFGGVGWYLFHKKYKKSAVVANGRSYAIQPTTMSLQTTSDNSFVKKLQSSGRSLVVFYGSQTGTGEEFAGRLAKEGVRYRLKGMVADPEECDMEELVNLKTIPNSLAVFCLATYGEGDPTDNAMEFYEWLQNGNGDLTGLNYADRKSTYYAKV</sequence>
<comment type="caution">
    <text evidence="4">The sequence shown here is derived from an EMBL/GenBank/DDBJ whole genome shotgun (WGS) entry which is preliminary data.</text>
</comment>
<evidence type="ECO:0000256" key="2">
    <source>
        <dbReference type="SAM" id="Phobius"/>
    </source>
</evidence>
<reference evidence="4" key="1">
    <citation type="journal article" date="2023" name="Insect Mol. Biol.">
        <title>Genome sequencing provides insights into the evolution of gene families encoding plant cell wall-degrading enzymes in longhorned beetles.</title>
        <authorList>
            <person name="Shin N.R."/>
            <person name="Okamura Y."/>
            <person name="Kirsch R."/>
            <person name="Pauchet Y."/>
        </authorList>
    </citation>
    <scope>NUCLEOTIDE SEQUENCE</scope>
    <source>
        <strain evidence="4">MMC_N1</strain>
    </source>
</reference>
<feature type="transmembrane region" description="Helical" evidence="2">
    <location>
        <begin position="58"/>
        <end position="79"/>
    </location>
</feature>
<dbReference type="SUPFAM" id="SSF52218">
    <property type="entry name" value="Flavoproteins"/>
    <property type="match status" value="1"/>
</dbReference>
<evidence type="ECO:0000313" key="5">
    <source>
        <dbReference type="Proteomes" id="UP001162164"/>
    </source>
</evidence>
<evidence type="ECO:0000259" key="3">
    <source>
        <dbReference type="PROSITE" id="PS50902"/>
    </source>
</evidence>
<name>A0ABQ9JE85_9CUCU</name>
<keyword evidence="5" id="KW-1185">Reference proteome</keyword>
<dbReference type="Gene3D" id="3.40.50.360">
    <property type="match status" value="1"/>
</dbReference>
<keyword evidence="1" id="KW-0285">Flavoprotein</keyword>
<dbReference type="InterPro" id="IPR029039">
    <property type="entry name" value="Flavoprotein-like_sf"/>
</dbReference>
<dbReference type="InterPro" id="IPR008254">
    <property type="entry name" value="Flavodoxin/NO_synth"/>
</dbReference>
<dbReference type="Pfam" id="PF00258">
    <property type="entry name" value="Flavodoxin_1"/>
    <property type="match status" value="1"/>
</dbReference>
<dbReference type="InterPro" id="IPR001094">
    <property type="entry name" value="Flavdoxin-like"/>
</dbReference>
<keyword evidence="2" id="KW-0812">Transmembrane</keyword>
<organism evidence="4 5">
    <name type="scientific">Molorchus minor</name>
    <dbReference type="NCBI Taxonomy" id="1323400"/>
    <lineage>
        <taxon>Eukaryota</taxon>
        <taxon>Metazoa</taxon>
        <taxon>Ecdysozoa</taxon>
        <taxon>Arthropoda</taxon>
        <taxon>Hexapoda</taxon>
        <taxon>Insecta</taxon>
        <taxon>Pterygota</taxon>
        <taxon>Neoptera</taxon>
        <taxon>Endopterygota</taxon>
        <taxon>Coleoptera</taxon>
        <taxon>Polyphaga</taxon>
        <taxon>Cucujiformia</taxon>
        <taxon>Chrysomeloidea</taxon>
        <taxon>Cerambycidae</taxon>
        <taxon>Lamiinae</taxon>
        <taxon>Monochamini</taxon>
        <taxon>Molorchus</taxon>
    </lineage>
</organism>
<keyword evidence="2" id="KW-1133">Transmembrane helix</keyword>
<feature type="domain" description="Flavodoxin-like" evidence="3">
    <location>
        <begin position="123"/>
        <end position="222"/>
    </location>
</feature>
<dbReference type="PANTHER" id="PTHR19384:SF17">
    <property type="entry name" value="NADPH--CYTOCHROME P450 REDUCTASE"/>
    <property type="match status" value="1"/>
</dbReference>
<dbReference type="PROSITE" id="PS50902">
    <property type="entry name" value="FLAVODOXIN_LIKE"/>
    <property type="match status" value="1"/>
</dbReference>
<evidence type="ECO:0000313" key="4">
    <source>
        <dbReference type="EMBL" id="KAJ8976257.1"/>
    </source>
</evidence>
<dbReference type="Proteomes" id="UP001162164">
    <property type="component" value="Unassembled WGS sequence"/>
</dbReference>
<gene>
    <name evidence="4" type="ORF">NQ317_000819</name>
</gene>
<evidence type="ECO:0000256" key="1">
    <source>
        <dbReference type="ARBA" id="ARBA00022630"/>
    </source>
</evidence>
<feature type="non-terminal residue" evidence="4">
    <location>
        <position position="1"/>
    </location>
</feature>
<dbReference type="PRINTS" id="PR00369">
    <property type="entry name" value="FLAVODOXIN"/>
</dbReference>
<dbReference type="PANTHER" id="PTHR19384">
    <property type="entry name" value="NITRIC OXIDE SYNTHASE-RELATED"/>
    <property type="match status" value="1"/>
</dbReference>
<accession>A0ABQ9JE85</accession>
<keyword evidence="2" id="KW-0472">Membrane</keyword>